<proteinExistence type="predicted"/>
<gene>
    <name evidence="1" type="ORF">UFOVP188_49</name>
</gene>
<reference evidence="1" key="1">
    <citation type="submission" date="2020-05" db="EMBL/GenBank/DDBJ databases">
        <authorList>
            <person name="Chiriac C."/>
            <person name="Salcher M."/>
            <person name="Ghai R."/>
            <person name="Kavagutti S V."/>
        </authorList>
    </citation>
    <scope>NUCLEOTIDE SEQUENCE</scope>
</reference>
<evidence type="ECO:0000313" key="1">
    <source>
        <dbReference type="EMBL" id="CAB5212749.1"/>
    </source>
</evidence>
<protein>
    <submittedName>
        <fullName evidence="1">Uncharacterized protein</fullName>
    </submittedName>
</protein>
<name>A0A6J7WGD9_9CAUD</name>
<dbReference type="EMBL" id="LR798236">
    <property type="protein sequence ID" value="CAB5212749.1"/>
    <property type="molecule type" value="Genomic_DNA"/>
</dbReference>
<sequence length="112" mass="11584">MVNVSVMRLSGRTYALDLTTSASAALLIQATTNDQTNYVHLLNTGSGVAAVELSNSSTVTTPNVPTTGNSGSYVLPANMNYPLIIAAPKAPFYIKAISSSTNTLYITAAQAG</sequence>
<organism evidence="1">
    <name type="scientific">uncultured Caudovirales phage</name>
    <dbReference type="NCBI Taxonomy" id="2100421"/>
    <lineage>
        <taxon>Viruses</taxon>
        <taxon>Duplodnaviria</taxon>
        <taxon>Heunggongvirae</taxon>
        <taxon>Uroviricota</taxon>
        <taxon>Caudoviricetes</taxon>
        <taxon>Peduoviridae</taxon>
        <taxon>Maltschvirus</taxon>
        <taxon>Maltschvirus maltsch</taxon>
    </lineage>
</organism>
<accession>A0A6J7WGD9</accession>